<organism evidence="1 2">
    <name type="scientific">Actinokineospora bangkokensis</name>
    <dbReference type="NCBI Taxonomy" id="1193682"/>
    <lineage>
        <taxon>Bacteria</taxon>
        <taxon>Bacillati</taxon>
        <taxon>Actinomycetota</taxon>
        <taxon>Actinomycetes</taxon>
        <taxon>Pseudonocardiales</taxon>
        <taxon>Pseudonocardiaceae</taxon>
        <taxon>Actinokineospora</taxon>
    </lineage>
</organism>
<name>A0A1Q9LSQ7_9PSEU</name>
<dbReference type="EMBL" id="MKQR01000005">
    <property type="protein sequence ID" value="OLR95043.1"/>
    <property type="molecule type" value="Genomic_DNA"/>
</dbReference>
<keyword evidence="2" id="KW-1185">Reference proteome</keyword>
<dbReference type="AlphaFoldDB" id="A0A1Q9LSQ7"/>
<dbReference type="Proteomes" id="UP000186040">
    <property type="component" value="Unassembled WGS sequence"/>
</dbReference>
<comment type="caution">
    <text evidence="1">The sequence shown here is derived from an EMBL/GenBank/DDBJ whole genome shotgun (WGS) entry which is preliminary data.</text>
</comment>
<sequence length="121" mass="13624">MSGTQRYPRIDEWLREAHGDPHSDVLTSTDQLTALHLVVARDGGADVPPEVLTAWRQLLNRRKLGLAQSEIAFITSARAQGWEWSRIDTALGCDDSAARLAELERAVADRHPQRRPELYEP</sequence>
<protein>
    <submittedName>
        <fullName evidence="1">Uncharacterized protein</fullName>
    </submittedName>
</protein>
<evidence type="ECO:0000313" key="2">
    <source>
        <dbReference type="Proteomes" id="UP000186040"/>
    </source>
</evidence>
<dbReference type="OrthoDB" id="3701114at2"/>
<dbReference type="RefSeq" id="WP_075973277.1">
    <property type="nucleotide sequence ID" value="NZ_MKQR01000005.1"/>
</dbReference>
<proteinExistence type="predicted"/>
<reference evidence="1 2" key="1">
    <citation type="submission" date="2016-10" db="EMBL/GenBank/DDBJ databases">
        <title>The Draft Genome Sequence of Actinokineospora bangkokensis 44EHWT reveals the biosynthetic pathway of antifungal compounds Thailandins with unusual extender unit butylmalonyl-CoA.</title>
        <authorList>
            <person name="Greule A."/>
            <person name="Intra B."/>
            <person name="Flemming S."/>
            <person name="Rommel M.G."/>
            <person name="Panbangred W."/>
            <person name="Bechthold A."/>
        </authorList>
    </citation>
    <scope>NUCLEOTIDE SEQUENCE [LARGE SCALE GENOMIC DNA]</scope>
    <source>
        <strain evidence="1 2">44EHW</strain>
    </source>
</reference>
<accession>A0A1Q9LSQ7</accession>
<evidence type="ECO:0000313" key="1">
    <source>
        <dbReference type="EMBL" id="OLR95043.1"/>
    </source>
</evidence>
<gene>
    <name evidence="1" type="ORF">BJP25_08795</name>
</gene>